<sequence>MNKRIKIIVAGLVGGFIGEGIMGGLFMSPPIHSILYDPSVQSQLFIEITPNRDLFKSIAGMVILSIAHAWFYSLFIKSIPGKTWIKKGLFWGFTIWLMYWVFQEWFIYHTLLNEPILLNLLELAILLLGSLAEGIIIAWFFKKELKNT</sequence>
<evidence type="ECO:0000256" key="1">
    <source>
        <dbReference type="SAM" id="Phobius"/>
    </source>
</evidence>
<name>A0A399D7U3_9BACT</name>
<gene>
    <name evidence="2" type="ORF">D1164_03425</name>
</gene>
<evidence type="ECO:0000313" key="3">
    <source>
        <dbReference type="Proteomes" id="UP000266441"/>
    </source>
</evidence>
<reference evidence="2 3" key="1">
    <citation type="journal article" date="2015" name="Int. J. Syst. Evol. Microbiol.">
        <title>Mariniphaga sediminis sp. nov., isolated from coastal sediment.</title>
        <authorList>
            <person name="Wang F.Q."/>
            <person name="Shen Q.Y."/>
            <person name="Chen G.J."/>
            <person name="Du Z.J."/>
        </authorList>
    </citation>
    <scope>NUCLEOTIDE SEQUENCE [LARGE SCALE GENOMIC DNA]</scope>
    <source>
        <strain evidence="2 3">SY21</strain>
    </source>
</reference>
<dbReference type="EMBL" id="QWET01000002">
    <property type="protein sequence ID" value="RIH66661.1"/>
    <property type="molecule type" value="Genomic_DNA"/>
</dbReference>
<protein>
    <recommendedName>
        <fullName evidence="4">DUF1440 domain-containing protein</fullName>
    </recommendedName>
</protein>
<dbReference type="AlphaFoldDB" id="A0A399D7U3"/>
<feature type="transmembrane region" description="Helical" evidence="1">
    <location>
        <begin position="120"/>
        <end position="141"/>
    </location>
</feature>
<proteinExistence type="predicted"/>
<dbReference type="Proteomes" id="UP000266441">
    <property type="component" value="Unassembled WGS sequence"/>
</dbReference>
<keyword evidence="3" id="KW-1185">Reference proteome</keyword>
<keyword evidence="1" id="KW-0812">Transmembrane</keyword>
<dbReference type="OrthoDB" id="9553719at2"/>
<feature type="transmembrane region" description="Helical" evidence="1">
    <location>
        <begin position="7"/>
        <end position="27"/>
    </location>
</feature>
<feature type="transmembrane region" description="Helical" evidence="1">
    <location>
        <begin position="88"/>
        <end position="108"/>
    </location>
</feature>
<comment type="caution">
    <text evidence="2">The sequence shown here is derived from an EMBL/GenBank/DDBJ whole genome shotgun (WGS) entry which is preliminary data.</text>
</comment>
<keyword evidence="1" id="KW-1133">Transmembrane helix</keyword>
<keyword evidence="1" id="KW-0472">Membrane</keyword>
<dbReference type="RefSeq" id="WP_119348535.1">
    <property type="nucleotide sequence ID" value="NZ_JBFHKJ010000047.1"/>
</dbReference>
<evidence type="ECO:0008006" key="4">
    <source>
        <dbReference type="Google" id="ProtNLM"/>
    </source>
</evidence>
<organism evidence="2 3">
    <name type="scientific">Mariniphaga sediminis</name>
    <dbReference type="NCBI Taxonomy" id="1628158"/>
    <lineage>
        <taxon>Bacteria</taxon>
        <taxon>Pseudomonadati</taxon>
        <taxon>Bacteroidota</taxon>
        <taxon>Bacteroidia</taxon>
        <taxon>Marinilabiliales</taxon>
        <taxon>Prolixibacteraceae</taxon>
        <taxon>Mariniphaga</taxon>
    </lineage>
</organism>
<feature type="transmembrane region" description="Helical" evidence="1">
    <location>
        <begin position="54"/>
        <end position="76"/>
    </location>
</feature>
<evidence type="ECO:0000313" key="2">
    <source>
        <dbReference type="EMBL" id="RIH66661.1"/>
    </source>
</evidence>
<accession>A0A399D7U3</accession>